<accession>A0A2H0KJZ1</accession>
<protein>
    <submittedName>
        <fullName evidence="2">Excinuclease ABC subunit C</fullName>
    </submittedName>
</protein>
<proteinExistence type="predicted"/>
<dbReference type="Pfam" id="PF01541">
    <property type="entry name" value="GIY-YIG"/>
    <property type="match status" value="1"/>
</dbReference>
<dbReference type="SUPFAM" id="SSF82771">
    <property type="entry name" value="GIY-YIG endonuclease"/>
    <property type="match status" value="1"/>
</dbReference>
<sequence length="59" mass="7083">MSRYMFYTYVLRSARDNKLYIGSTSDLVTRKKFHDQGRVQSTKNRRPLVLIYYEACLTK</sequence>
<dbReference type="AlphaFoldDB" id="A0A2H0KJZ1"/>
<dbReference type="InterPro" id="IPR035901">
    <property type="entry name" value="GIY-YIG_endonuc_sf"/>
</dbReference>
<organism evidence="2 3">
    <name type="scientific">Candidatus Roizmanbacteria bacterium CG11_big_fil_rev_8_21_14_0_20_37_16</name>
    <dbReference type="NCBI Taxonomy" id="1974857"/>
    <lineage>
        <taxon>Bacteria</taxon>
        <taxon>Candidatus Roizmaniibacteriota</taxon>
    </lineage>
</organism>
<comment type="caution">
    <text evidence="2">The sequence shown here is derived from an EMBL/GenBank/DDBJ whole genome shotgun (WGS) entry which is preliminary data.</text>
</comment>
<dbReference type="Gene3D" id="3.40.1440.10">
    <property type="entry name" value="GIY-YIG endonuclease"/>
    <property type="match status" value="1"/>
</dbReference>
<name>A0A2H0KJZ1_9BACT</name>
<gene>
    <name evidence="2" type="ORF">COV87_02575</name>
</gene>
<evidence type="ECO:0000313" key="2">
    <source>
        <dbReference type="EMBL" id="PIQ71578.1"/>
    </source>
</evidence>
<dbReference type="InterPro" id="IPR000305">
    <property type="entry name" value="GIY-YIG_endonuc"/>
</dbReference>
<dbReference type="Proteomes" id="UP000229497">
    <property type="component" value="Unassembled WGS sequence"/>
</dbReference>
<reference evidence="2 3" key="1">
    <citation type="submission" date="2017-09" db="EMBL/GenBank/DDBJ databases">
        <title>Depth-based differentiation of microbial function through sediment-hosted aquifers and enrichment of novel symbionts in the deep terrestrial subsurface.</title>
        <authorList>
            <person name="Probst A.J."/>
            <person name="Ladd B."/>
            <person name="Jarett J.K."/>
            <person name="Geller-Mcgrath D.E."/>
            <person name="Sieber C.M."/>
            <person name="Emerson J.B."/>
            <person name="Anantharaman K."/>
            <person name="Thomas B.C."/>
            <person name="Malmstrom R."/>
            <person name="Stieglmeier M."/>
            <person name="Klingl A."/>
            <person name="Woyke T."/>
            <person name="Ryan C.M."/>
            <person name="Banfield J.F."/>
        </authorList>
    </citation>
    <scope>NUCLEOTIDE SEQUENCE [LARGE SCALE GENOMIC DNA]</scope>
    <source>
        <strain evidence="2">CG11_big_fil_rev_8_21_14_0_20_37_16</strain>
    </source>
</reference>
<evidence type="ECO:0000259" key="1">
    <source>
        <dbReference type="PROSITE" id="PS50164"/>
    </source>
</evidence>
<evidence type="ECO:0000313" key="3">
    <source>
        <dbReference type="Proteomes" id="UP000229497"/>
    </source>
</evidence>
<feature type="non-terminal residue" evidence="2">
    <location>
        <position position="59"/>
    </location>
</feature>
<dbReference type="EMBL" id="PCVK01000075">
    <property type="protein sequence ID" value="PIQ71578.1"/>
    <property type="molecule type" value="Genomic_DNA"/>
</dbReference>
<feature type="domain" description="GIY-YIG" evidence="1">
    <location>
        <begin position="4"/>
        <end position="59"/>
    </location>
</feature>
<dbReference type="PROSITE" id="PS50164">
    <property type="entry name" value="GIY_YIG"/>
    <property type="match status" value="1"/>
</dbReference>